<evidence type="ECO:0000313" key="3">
    <source>
        <dbReference type="Proteomes" id="UP000199046"/>
    </source>
</evidence>
<gene>
    <name evidence="2" type="ORF">SAMN05421848_2384</name>
</gene>
<dbReference type="GO" id="GO:0052699">
    <property type="term" value="P:ergothioneine biosynthetic process"/>
    <property type="evidence" value="ECO:0007669"/>
    <property type="project" value="InterPro"/>
</dbReference>
<dbReference type="OrthoDB" id="9768004at2"/>
<proteinExistence type="predicted"/>
<dbReference type="PANTHER" id="PTHR23150">
    <property type="entry name" value="SULFATASE MODIFYING FACTOR 1, 2"/>
    <property type="match status" value="1"/>
</dbReference>
<keyword evidence="3" id="KW-1185">Reference proteome</keyword>
<dbReference type="STRING" id="402385.SAMN05421848_2384"/>
<dbReference type="InterPro" id="IPR005532">
    <property type="entry name" value="SUMF_dom"/>
</dbReference>
<dbReference type="AlphaFoldDB" id="A0A1I1LD91"/>
<evidence type="ECO:0000259" key="1">
    <source>
        <dbReference type="Pfam" id="PF03781"/>
    </source>
</evidence>
<organism evidence="2 3">
    <name type="scientific">Kushneria avicenniae</name>
    <dbReference type="NCBI Taxonomy" id="402385"/>
    <lineage>
        <taxon>Bacteria</taxon>
        <taxon>Pseudomonadati</taxon>
        <taxon>Pseudomonadota</taxon>
        <taxon>Gammaproteobacteria</taxon>
        <taxon>Oceanospirillales</taxon>
        <taxon>Halomonadaceae</taxon>
        <taxon>Kushneria</taxon>
    </lineage>
</organism>
<dbReference type="InterPro" id="IPR042095">
    <property type="entry name" value="SUMF_sf"/>
</dbReference>
<dbReference type="Gene3D" id="3.90.1580.10">
    <property type="entry name" value="paralog of FGE (formylglycine-generating enzyme)"/>
    <property type="match status" value="1"/>
</dbReference>
<dbReference type="EMBL" id="FOLY01000005">
    <property type="protein sequence ID" value="SFC71087.1"/>
    <property type="molecule type" value="Genomic_DNA"/>
</dbReference>
<evidence type="ECO:0000313" key="2">
    <source>
        <dbReference type="EMBL" id="SFC71087.1"/>
    </source>
</evidence>
<dbReference type="InterPro" id="IPR051043">
    <property type="entry name" value="Sulfatase_Mod_Factor_Kinase"/>
</dbReference>
<dbReference type="InterPro" id="IPR017806">
    <property type="entry name" value="EgtB"/>
</dbReference>
<reference evidence="3" key="1">
    <citation type="submission" date="2016-10" db="EMBL/GenBank/DDBJ databases">
        <authorList>
            <person name="Varghese N."/>
            <person name="Submissions S."/>
        </authorList>
    </citation>
    <scope>NUCLEOTIDE SEQUENCE [LARGE SCALE GENOMIC DNA]</scope>
    <source>
        <strain evidence="3">DSM 23439</strain>
    </source>
</reference>
<name>A0A1I1LD91_9GAMM</name>
<dbReference type="NCBIfam" id="TIGR03440">
    <property type="entry name" value="egtB_TIGR03440"/>
    <property type="match status" value="1"/>
</dbReference>
<protein>
    <submittedName>
        <fullName evidence="2">Ergothioneine biosynthesis protein EgtB</fullName>
    </submittedName>
</protein>
<dbReference type="Proteomes" id="UP000199046">
    <property type="component" value="Unassembled WGS sequence"/>
</dbReference>
<feature type="domain" description="Sulfatase-modifying factor enzyme-like" evidence="1">
    <location>
        <begin position="371"/>
        <end position="461"/>
    </location>
</feature>
<sequence length="463" mass="52758">MTQTTRAPINRAESAHTREWLARFQRVRSASEALCAPLETEDYMVQSMPDISPPKWHLAHVSWFFEAFILTPYLKDYQTPDPAYDFLFNSYYETHGTPFPRHLRGTISRPTVAGVYQFRAHIDQEMERLLSAPPLEHLDEIIDRLEIGLHHEQQHQELLVMDIKHILSCNPLHPVYRDDVRQRLLARGEQVSAVQPLAVQNSYVHSSGDNEPRWHRFAAGVRQIGADYPTQSAFDHDGEGFVFDSETPRHRQYVAEFELADRPVTNAEFIEFIEEGGYSRTELWLSDGWSTIHDTGWQAPEYWEKVDGRWHTMSLGGLVPVDPDAPVCHVSFYEADAYARWAGARLPTEAEWETAAVDQSVQGHFVEDGVFQPLGAADTQDQGPQQMFGDVWEWTGSAFLPYPGFTPLEGSLGEYNGKFMSGQMVLRGGCCATPGNHVRASYRNFFPPQARWAFSGIRLARDV</sequence>
<dbReference type="Pfam" id="PF03781">
    <property type="entry name" value="FGE-sulfatase"/>
    <property type="match status" value="2"/>
</dbReference>
<dbReference type="SUPFAM" id="SSF56436">
    <property type="entry name" value="C-type lectin-like"/>
    <property type="match status" value="1"/>
</dbReference>
<dbReference type="RefSeq" id="WP_090134325.1">
    <property type="nucleotide sequence ID" value="NZ_FOLY01000005.1"/>
</dbReference>
<feature type="domain" description="Sulfatase-modifying factor enzyme-like" evidence="1">
    <location>
        <begin position="240"/>
        <end position="358"/>
    </location>
</feature>
<dbReference type="PANTHER" id="PTHR23150:SF36">
    <property type="entry name" value="HERCYNINE OXYGENASE"/>
    <property type="match status" value="1"/>
</dbReference>
<dbReference type="InterPro" id="IPR016187">
    <property type="entry name" value="CTDL_fold"/>
</dbReference>
<accession>A0A1I1LD91</accession>